<keyword evidence="3" id="KW-1185">Reference proteome</keyword>
<feature type="region of interest" description="Disordered" evidence="1">
    <location>
        <begin position="77"/>
        <end position="97"/>
    </location>
</feature>
<feature type="signal peptide" evidence="2">
    <location>
        <begin position="1"/>
        <end position="27"/>
    </location>
</feature>
<dbReference type="AlphaFoldDB" id="A0A914X247"/>
<evidence type="ECO:0000313" key="3">
    <source>
        <dbReference type="Proteomes" id="UP000887566"/>
    </source>
</evidence>
<name>A0A914X247_9BILA</name>
<evidence type="ECO:0000256" key="2">
    <source>
        <dbReference type="SAM" id="SignalP"/>
    </source>
</evidence>
<proteinExistence type="predicted"/>
<reference evidence="4" key="1">
    <citation type="submission" date="2022-11" db="UniProtKB">
        <authorList>
            <consortium name="WormBaseParasite"/>
        </authorList>
    </citation>
    <scope>IDENTIFICATION</scope>
</reference>
<accession>A0A914X247</accession>
<keyword evidence="2" id="KW-0732">Signal</keyword>
<dbReference type="WBParaSite" id="PSAMB.scaffold601size46076.g7362.t1">
    <property type="protein sequence ID" value="PSAMB.scaffold601size46076.g7362.t1"/>
    <property type="gene ID" value="PSAMB.scaffold601size46076.g7362"/>
</dbReference>
<protein>
    <submittedName>
        <fullName evidence="4">Uncharacterized protein</fullName>
    </submittedName>
</protein>
<evidence type="ECO:0000256" key="1">
    <source>
        <dbReference type="SAM" id="MobiDB-lite"/>
    </source>
</evidence>
<evidence type="ECO:0000313" key="4">
    <source>
        <dbReference type="WBParaSite" id="PSAMB.scaffold601size46076.g7362.t1"/>
    </source>
</evidence>
<organism evidence="3 4">
    <name type="scientific">Plectus sambesii</name>
    <dbReference type="NCBI Taxonomy" id="2011161"/>
    <lineage>
        <taxon>Eukaryota</taxon>
        <taxon>Metazoa</taxon>
        <taxon>Ecdysozoa</taxon>
        <taxon>Nematoda</taxon>
        <taxon>Chromadorea</taxon>
        <taxon>Plectida</taxon>
        <taxon>Plectina</taxon>
        <taxon>Plectoidea</taxon>
        <taxon>Plectidae</taxon>
        <taxon>Plectus</taxon>
    </lineage>
</organism>
<feature type="chain" id="PRO_5037503711" evidence="2">
    <location>
        <begin position="28"/>
        <end position="97"/>
    </location>
</feature>
<dbReference type="Proteomes" id="UP000887566">
    <property type="component" value="Unplaced"/>
</dbReference>
<sequence length="97" mass="10580">MSSLTITLLAFTVALCAIGVPLSAAQASNIENYDDSARLNQEALRTAILGRYYLDKLNEMAGNDYLDESWLSTLKAQQQEGSSQAKRGLGPRPLRFG</sequence>